<dbReference type="EMBL" id="JAGVWF010000045">
    <property type="protein sequence ID" value="MBS3059430.1"/>
    <property type="molecule type" value="Genomic_DNA"/>
</dbReference>
<dbReference type="EMBL" id="DUFG01000005">
    <property type="protein sequence ID" value="HIH07854.1"/>
    <property type="molecule type" value="Genomic_DNA"/>
</dbReference>
<dbReference type="SMART" id="SM00418">
    <property type="entry name" value="HTH_ARSR"/>
    <property type="match status" value="1"/>
</dbReference>
<feature type="domain" description="HTH arsR-type" evidence="1">
    <location>
        <begin position="1"/>
        <end position="86"/>
    </location>
</feature>
<dbReference type="Gene3D" id="1.10.10.10">
    <property type="entry name" value="Winged helix-like DNA-binding domain superfamily/Winged helix DNA-binding domain"/>
    <property type="match status" value="1"/>
</dbReference>
<dbReference type="GO" id="GO:0003700">
    <property type="term" value="F:DNA-binding transcription factor activity"/>
    <property type="evidence" value="ECO:0007669"/>
    <property type="project" value="InterPro"/>
</dbReference>
<dbReference type="PANTHER" id="PTHR38600:SF1">
    <property type="entry name" value="TRANSCRIPTIONAL REGULATORY PROTEIN"/>
    <property type="match status" value="1"/>
</dbReference>
<comment type="caution">
    <text evidence="2">The sequence shown here is derived from an EMBL/GenBank/DDBJ whole genome shotgun (WGS) entry which is preliminary data.</text>
</comment>
<evidence type="ECO:0000313" key="2">
    <source>
        <dbReference type="EMBL" id="HIH07854.1"/>
    </source>
</evidence>
<reference evidence="3" key="2">
    <citation type="submission" date="2021-03" db="EMBL/GenBank/DDBJ databases">
        <authorList>
            <person name="Jaffe A."/>
        </authorList>
    </citation>
    <scope>NUCLEOTIDE SEQUENCE</scope>
    <source>
        <strain evidence="3">RIFCSPHIGHO2_01_FULL_GW2011_AR10_43_9</strain>
    </source>
</reference>
<dbReference type="CDD" id="cd00090">
    <property type="entry name" value="HTH_ARSR"/>
    <property type="match status" value="1"/>
</dbReference>
<proteinExistence type="predicted"/>
<sequence length="168" mass="18937">MDLFKALGNQNRRSILKLLLRKEFHVSGLAKELNISVPVCLKHIRVLEGVGLVERTAIGNSHMIQLRKEALKNLDSLWPLFEKSLVLEVSEGTSMLDALKKISSLKFKKTPTGYFITSVDGKEGVYTFEVDGELPKYSADKFKIKKDIEVELKRLVPVVGKKIQIKVS</sequence>
<organism evidence="2 4">
    <name type="scientific">Candidatus Iainarchaeum sp</name>
    <dbReference type="NCBI Taxonomy" id="3101447"/>
    <lineage>
        <taxon>Archaea</taxon>
        <taxon>Candidatus Iainarchaeota</taxon>
        <taxon>Candidatus Iainarchaeia</taxon>
        <taxon>Candidatus Iainarchaeales</taxon>
        <taxon>Candidatus Iainarchaeaceae</taxon>
        <taxon>Candidatus Iainarchaeum</taxon>
    </lineage>
</organism>
<dbReference type="PROSITE" id="PS50987">
    <property type="entry name" value="HTH_ARSR_2"/>
    <property type="match status" value="1"/>
</dbReference>
<reference evidence="4" key="1">
    <citation type="journal article" date="2020" name="bioRxiv">
        <title>A rank-normalized archaeal taxonomy based on genome phylogeny resolves widespread incomplete and uneven classifications.</title>
        <authorList>
            <person name="Rinke C."/>
            <person name="Chuvochina M."/>
            <person name="Mussig A.J."/>
            <person name="Chaumeil P.-A."/>
            <person name="Waite D.W."/>
            <person name="Whitman W.B."/>
            <person name="Parks D.H."/>
            <person name="Hugenholtz P."/>
        </authorList>
    </citation>
    <scope>NUCLEOTIDE SEQUENCE [LARGE SCALE GENOMIC DNA]</scope>
</reference>
<dbReference type="Proteomes" id="UP000683213">
    <property type="component" value="Unassembled WGS sequence"/>
</dbReference>
<dbReference type="InterPro" id="IPR027954">
    <property type="entry name" value="Transcobalamin-like_C"/>
</dbReference>
<dbReference type="InterPro" id="IPR001845">
    <property type="entry name" value="HTH_ArsR_DNA-bd_dom"/>
</dbReference>
<evidence type="ECO:0000313" key="3">
    <source>
        <dbReference type="EMBL" id="MBS3059430.1"/>
    </source>
</evidence>
<gene>
    <name evidence="2" type="ORF">HA237_00620</name>
    <name evidence="3" type="ORF">J4224_03325</name>
</gene>
<dbReference type="InterPro" id="IPR036390">
    <property type="entry name" value="WH_DNA-bd_sf"/>
</dbReference>
<reference evidence="3" key="3">
    <citation type="submission" date="2021-05" db="EMBL/GenBank/DDBJ databases">
        <title>Protein family content uncovers lineage relationships and bacterial pathway maintenance mechanisms in DPANN archaea.</title>
        <authorList>
            <person name="Castelle C.J."/>
            <person name="Meheust R."/>
            <person name="Jaffe A.L."/>
            <person name="Seitz K."/>
            <person name="Gong X."/>
            <person name="Baker B.J."/>
            <person name="Banfield J.F."/>
        </authorList>
    </citation>
    <scope>NUCLEOTIDE SEQUENCE</scope>
    <source>
        <strain evidence="3">RIFCSPHIGHO2_01_FULL_GW2011_AR10_43_9</strain>
    </source>
</reference>
<dbReference type="PANTHER" id="PTHR38600">
    <property type="entry name" value="TRANSCRIPTIONAL REGULATORY PROTEIN"/>
    <property type="match status" value="1"/>
</dbReference>
<evidence type="ECO:0000313" key="4">
    <source>
        <dbReference type="Proteomes" id="UP000577419"/>
    </source>
</evidence>
<name>A0A7J4ISY4_9ARCH</name>
<dbReference type="Pfam" id="PF14478">
    <property type="entry name" value="DUF4430"/>
    <property type="match status" value="1"/>
</dbReference>
<dbReference type="Pfam" id="PF01022">
    <property type="entry name" value="HTH_5"/>
    <property type="match status" value="1"/>
</dbReference>
<evidence type="ECO:0000259" key="1">
    <source>
        <dbReference type="PROSITE" id="PS50987"/>
    </source>
</evidence>
<dbReference type="Proteomes" id="UP000577419">
    <property type="component" value="Unassembled WGS sequence"/>
</dbReference>
<dbReference type="InterPro" id="IPR011991">
    <property type="entry name" value="ArsR-like_HTH"/>
</dbReference>
<dbReference type="SUPFAM" id="SSF46785">
    <property type="entry name" value="Winged helix' DNA-binding domain"/>
    <property type="match status" value="1"/>
</dbReference>
<dbReference type="AlphaFoldDB" id="A0A7J4ISY4"/>
<protein>
    <submittedName>
        <fullName evidence="2">Helix-turn-helix domain-containing protein</fullName>
    </submittedName>
</protein>
<dbReference type="InterPro" id="IPR036388">
    <property type="entry name" value="WH-like_DNA-bd_sf"/>
</dbReference>
<accession>A0A7J4ISY4</accession>